<keyword evidence="2" id="KW-1185">Reference proteome</keyword>
<reference evidence="1" key="1">
    <citation type="submission" date="2022-07" db="EMBL/GenBank/DDBJ databases">
        <title>Enhanced cultured diversity of the mouse gut microbiota enables custom-made synthetic communities.</title>
        <authorList>
            <person name="Afrizal A."/>
        </authorList>
    </citation>
    <scope>NUCLEOTIDE SEQUENCE</scope>
    <source>
        <strain evidence="1">DSM 28593</strain>
    </source>
</reference>
<organism evidence="1 2">
    <name type="scientific">Irregularibacter muris</name>
    <dbReference type="NCBI Taxonomy" id="1796619"/>
    <lineage>
        <taxon>Bacteria</taxon>
        <taxon>Bacillati</taxon>
        <taxon>Bacillota</taxon>
        <taxon>Clostridia</taxon>
        <taxon>Eubacteriales</taxon>
        <taxon>Eubacteriaceae</taxon>
        <taxon>Irregularibacter</taxon>
    </lineage>
</organism>
<proteinExistence type="predicted"/>
<name>A0AAE3HEZ0_9FIRM</name>
<gene>
    <name evidence="1" type="ORF">NSA47_09955</name>
</gene>
<dbReference type="RefSeq" id="WP_257531512.1">
    <property type="nucleotide sequence ID" value="NZ_JANKAS010000008.1"/>
</dbReference>
<dbReference type="EMBL" id="JANKAS010000008">
    <property type="protein sequence ID" value="MCR1899305.1"/>
    <property type="molecule type" value="Genomic_DNA"/>
</dbReference>
<dbReference type="Proteomes" id="UP001205748">
    <property type="component" value="Unassembled WGS sequence"/>
</dbReference>
<accession>A0AAE3HEZ0</accession>
<evidence type="ECO:0000313" key="2">
    <source>
        <dbReference type="Proteomes" id="UP001205748"/>
    </source>
</evidence>
<comment type="caution">
    <text evidence="1">The sequence shown here is derived from an EMBL/GenBank/DDBJ whole genome shotgun (WGS) entry which is preliminary data.</text>
</comment>
<protein>
    <submittedName>
        <fullName evidence="1">Uncharacterized protein</fullName>
    </submittedName>
</protein>
<dbReference type="AlphaFoldDB" id="A0AAE3HEZ0"/>
<evidence type="ECO:0000313" key="1">
    <source>
        <dbReference type="EMBL" id="MCR1899305.1"/>
    </source>
</evidence>
<sequence length="89" mass="10152">MHRLEQAIERIKILECPTGHVEERIAGILEDYQVAQRDEITVQRDESLDSIDAQGYHVQLSNNQEQSLRILAKAGLDDYVAKVTDAYIN</sequence>